<dbReference type="InterPro" id="IPR004017">
    <property type="entry name" value="Cys_rich_dom"/>
</dbReference>
<dbReference type="GO" id="GO:0051539">
    <property type="term" value="F:4 iron, 4 sulfur cluster binding"/>
    <property type="evidence" value="ECO:0007669"/>
    <property type="project" value="UniProtKB-KW"/>
</dbReference>
<dbReference type="SUPFAM" id="SSF46548">
    <property type="entry name" value="alpha-helical ferredoxin"/>
    <property type="match status" value="1"/>
</dbReference>
<keyword evidence="1" id="KW-0004">4Fe-4S</keyword>
<evidence type="ECO:0000313" key="8">
    <source>
        <dbReference type="EMBL" id="TMQ58298.1"/>
    </source>
</evidence>
<dbReference type="Proteomes" id="UP000317716">
    <property type="component" value="Unassembled WGS sequence"/>
</dbReference>
<sequence length="504" mass="53112">MSTAPASHGPDSASRAIAPAARSWFDAEDSPARRELDTCIHCGLCLTACPTYRTLKIEPDSPRGRIYLMRGLADGRIAPSDALIEHLDNCLDCRACETVCPAGVPYSRMLEAARGQLNRRALRFSPLRALGEWALKTLFPERERMHFAADLLRLGQRGPIAALMRSPAVRRMLPPFAVQGYDMTPPILPRAERALERVASDLPPGARMESSPHGLAFHPAGRARARVAFFTSCVMEVMFPRANHEAVRLLVLAGCEVAVPGDQTCCGALHAHAGLRSCAKALARRNASAFAASGCDFIVTDSAGCGAALRECGHLLHDDEAAAAAADLARKVRDVSEVLADVGLPEPAAKLRAPADPARPLRVAYHDPCHLAHGQGVRTPPRALLRRLPGVELTDLPNSDWCCGSAGVYSLTHPGMADAQLAGKLDAIAQTHADVVVVSNPGCLLHMARGAKARGMTTRMAHLVDVLGAAYPAGAGATGPAREPAAAPGASPPPTATARGPAAS</sequence>
<dbReference type="GO" id="GO:0046872">
    <property type="term" value="F:metal ion binding"/>
    <property type="evidence" value="ECO:0007669"/>
    <property type="project" value="UniProtKB-KW"/>
</dbReference>
<dbReference type="Pfam" id="PF13183">
    <property type="entry name" value="Fer4_8"/>
    <property type="match status" value="1"/>
</dbReference>
<keyword evidence="5" id="KW-0411">Iron-sulfur</keyword>
<feature type="region of interest" description="Disordered" evidence="6">
    <location>
        <begin position="475"/>
        <end position="504"/>
    </location>
</feature>
<name>A0A538T3T4_UNCEI</name>
<feature type="domain" description="4Fe-4S ferredoxin-type" evidence="7">
    <location>
        <begin position="30"/>
        <end position="60"/>
    </location>
</feature>
<protein>
    <submittedName>
        <fullName evidence="8">(Fe-S)-binding protein</fullName>
    </submittedName>
</protein>
<proteinExistence type="predicted"/>
<dbReference type="PANTHER" id="PTHR32479">
    <property type="entry name" value="GLYCOLATE OXIDASE IRON-SULFUR SUBUNIT"/>
    <property type="match status" value="1"/>
</dbReference>
<gene>
    <name evidence="8" type="ORF">E6K72_02770</name>
</gene>
<dbReference type="GO" id="GO:0016491">
    <property type="term" value="F:oxidoreductase activity"/>
    <property type="evidence" value="ECO:0007669"/>
    <property type="project" value="UniProtKB-ARBA"/>
</dbReference>
<dbReference type="InterPro" id="IPR009051">
    <property type="entry name" value="Helical_ferredxn"/>
</dbReference>
<dbReference type="InterPro" id="IPR017900">
    <property type="entry name" value="4Fe4S_Fe_S_CS"/>
</dbReference>
<dbReference type="Pfam" id="PF02754">
    <property type="entry name" value="CCG"/>
    <property type="match status" value="2"/>
</dbReference>
<evidence type="ECO:0000313" key="9">
    <source>
        <dbReference type="Proteomes" id="UP000317716"/>
    </source>
</evidence>
<feature type="domain" description="4Fe-4S ferredoxin-type" evidence="7">
    <location>
        <begin position="80"/>
        <end position="110"/>
    </location>
</feature>
<keyword evidence="3" id="KW-0677">Repeat</keyword>
<reference evidence="8 9" key="1">
    <citation type="journal article" date="2019" name="Nat. Microbiol.">
        <title>Mediterranean grassland soil C-N compound turnover is dependent on rainfall and depth, and is mediated by genomically divergent microorganisms.</title>
        <authorList>
            <person name="Diamond S."/>
            <person name="Andeer P.F."/>
            <person name="Li Z."/>
            <person name="Crits-Christoph A."/>
            <person name="Burstein D."/>
            <person name="Anantharaman K."/>
            <person name="Lane K.R."/>
            <person name="Thomas B.C."/>
            <person name="Pan C."/>
            <person name="Northen T.R."/>
            <person name="Banfield J.F."/>
        </authorList>
    </citation>
    <scope>NUCLEOTIDE SEQUENCE [LARGE SCALE GENOMIC DNA]</scope>
    <source>
        <strain evidence="8">WS_2</strain>
    </source>
</reference>
<evidence type="ECO:0000256" key="3">
    <source>
        <dbReference type="ARBA" id="ARBA00022737"/>
    </source>
</evidence>
<dbReference type="Gene3D" id="1.10.1060.10">
    <property type="entry name" value="Alpha-helical ferredoxin"/>
    <property type="match status" value="1"/>
</dbReference>
<dbReference type="InterPro" id="IPR017896">
    <property type="entry name" value="4Fe4S_Fe-S-bd"/>
</dbReference>
<dbReference type="AlphaFoldDB" id="A0A538T3T4"/>
<feature type="compositionally biased region" description="Low complexity" evidence="6">
    <location>
        <begin position="475"/>
        <end position="489"/>
    </location>
</feature>
<evidence type="ECO:0000256" key="1">
    <source>
        <dbReference type="ARBA" id="ARBA00022485"/>
    </source>
</evidence>
<evidence type="ECO:0000256" key="5">
    <source>
        <dbReference type="ARBA" id="ARBA00023014"/>
    </source>
</evidence>
<dbReference type="PANTHER" id="PTHR32479:SF17">
    <property type="entry name" value="GLYCOLATE OXIDASE IRON-SULFUR SUBUNIT"/>
    <property type="match status" value="1"/>
</dbReference>
<evidence type="ECO:0000256" key="4">
    <source>
        <dbReference type="ARBA" id="ARBA00023004"/>
    </source>
</evidence>
<accession>A0A538T3T4</accession>
<comment type="caution">
    <text evidence="8">The sequence shown here is derived from an EMBL/GenBank/DDBJ whole genome shotgun (WGS) entry which is preliminary data.</text>
</comment>
<evidence type="ECO:0000256" key="2">
    <source>
        <dbReference type="ARBA" id="ARBA00022723"/>
    </source>
</evidence>
<dbReference type="PROSITE" id="PS51379">
    <property type="entry name" value="4FE4S_FER_2"/>
    <property type="match status" value="2"/>
</dbReference>
<organism evidence="8 9">
    <name type="scientific">Eiseniibacteriota bacterium</name>
    <dbReference type="NCBI Taxonomy" id="2212470"/>
    <lineage>
        <taxon>Bacteria</taxon>
        <taxon>Candidatus Eiseniibacteriota</taxon>
    </lineage>
</organism>
<dbReference type="PROSITE" id="PS00198">
    <property type="entry name" value="4FE4S_FER_1"/>
    <property type="match status" value="2"/>
</dbReference>
<evidence type="ECO:0000256" key="6">
    <source>
        <dbReference type="SAM" id="MobiDB-lite"/>
    </source>
</evidence>
<evidence type="ECO:0000259" key="7">
    <source>
        <dbReference type="PROSITE" id="PS51379"/>
    </source>
</evidence>
<keyword evidence="2" id="KW-0479">Metal-binding</keyword>
<dbReference type="EMBL" id="VBOS01000084">
    <property type="protein sequence ID" value="TMQ58298.1"/>
    <property type="molecule type" value="Genomic_DNA"/>
</dbReference>
<keyword evidence="4" id="KW-0408">Iron</keyword>